<evidence type="ECO:0000313" key="2">
    <source>
        <dbReference type="EMBL" id="KAA1077687.1"/>
    </source>
</evidence>
<proteinExistence type="predicted"/>
<reference evidence="2 3" key="1">
    <citation type="submission" date="2019-05" db="EMBL/GenBank/DDBJ databases">
        <title>Emergence of the Ug99 lineage of the wheat stem rust pathogen through somatic hybridization.</title>
        <authorList>
            <person name="Li F."/>
            <person name="Upadhyaya N.M."/>
            <person name="Sperschneider J."/>
            <person name="Matny O."/>
            <person name="Nguyen-Phuc H."/>
            <person name="Mago R."/>
            <person name="Raley C."/>
            <person name="Miller M.E."/>
            <person name="Silverstein K.A.T."/>
            <person name="Henningsen E."/>
            <person name="Hirsch C.D."/>
            <person name="Visser B."/>
            <person name="Pretorius Z.A."/>
            <person name="Steffenson B.J."/>
            <person name="Schwessinger B."/>
            <person name="Dodds P.N."/>
            <person name="Figueroa M."/>
        </authorList>
    </citation>
    <scope>NUCLEOTIDE SEQUENCE [LARGE SCALE GENOMIC DNA]</scope>
    <source>
        <strain evidence="2">21-0</strain>
    </source>
</reference>
<organism evidence="2 3">
    <name type="scientific">Puccinia graminis f. sp. tritici</name>
    <dbReference type="NCBI Taxonomy" id="56615"/>
    <lineage>
        <taxon>Eukaryota</taxon>
        <taxon>Fungi</taxon>
        <taxon>Dikarya</taxon>
        <taxon>Basidiomycota</taxon>
        <taxon>Pucciniomycotina</taxon>
        <taxon>Pucciniomycetes</taxon>
        <taxon>Pucciniales</taxon>
        <taxon>Pucciniaceae</taxon>
        <taxon>Puccinia</taxon>
    </lineage>
</organism>
<dbReference type="AlphaFoldDB" id="A0A5B0MKR1"/>
<comment type="caution">
    <text evidence="2">The sequence shown here is derived from an EMBL/GenBank/DDBJ whole genome shotgun (WGS) entry which is preliminary data.</text>
</comment>
<keyword evidence="1" id="KW-1133">Transmembrane helix</keyword>
<sequence length="71" mass="7796">MLELGAAITITIDTRMLREPSFVLLQVIQVAPALLLNVGILLSLVYISQHSSYLCFEPLGSLLLPTLTFSH</sequence>
<evidence type="ECO:0000256" key="1">
    <source>
        <dbReference type="SAM" id="Phobius"/>
    </source>
</evidence>
<keyword evidence="1" id="KW-0812">Transmembrane</keyword>
<keyword evidence="3" id="KW-1185">Reference proteome</keyword>
<feature type="transmembrane region" description="Helical" evidence="1">
    <location>
        <begin position="23"/>
        <end position="47"/>
    </location>
</feature>
<protein>
    <submittedName>
        <fullName evidence="2">Uncharacterized protein</fullName>
    </submittedName>
</protein>
<keyword evidence="1" id="KW-0472">Membrane</keyword>
<gene>
    <name evidence="2" type="ORF">PGT21_016043</name>
</gene>
<evidence type="ECO:0000313" key="3">
    <source>
        <dbReference type="Proteomes" id="UP000324748"/>
    </source>
</evidence>
<dbReference type="Proteomes" id="UP000324748">
    <property type="component" value="Unassembled WGS sequence"/>
</dbReference>
<name>A0A5B0MKR1_PUCGR</name>
<dbReference type="EMBL" id="VSWC01000144">
    <property type="protein sequence ID" value="KAA1077687.1"/>
    <property type="molecule type" value="Genomic_DNA"/>
</dbReference>
<accession>A0A5B0MKR1</accession>